<dbReference type="AlphaFoldDB" id="A0A9W9JYM2"/>
<dbReference type="Proteomes" id="UP001149074">
    <property type="component" value="Unassembled WGS sequence"/>
</dbReference>
<keyword evidence="3" id="KW-1185">Reference proteome</keyword>
<gene>
    <name evidence="2" type="ORF">N7532_010468</name>
</gene>
<dbReference type="RefSeq" id="XP_056470375.1">
    <property type="nucleotide sequence ID" value="XM_056622959.1"/>
</dbReference>
<evidence type="ECO:0000313" key="2">
    <source>
        <dbReference type="EMBL" id="KAJ5085697.1"/>
    </source>
</evidence>
<feature type="region of interest" description="Disordered" evidence="1">
    <location>
        <begin position="1"/>
        <end position="38"/>
    </location>
</feature>
<reference evidence="2" key="1">
    <citation type="submission" date="2022-11" db="EMBL/GenBank/DDBJ databases">
        <authorList>
            <person name="Petersen C."/>
        </authorList>
    </citation>
    <scope>NUCLEOTIDE SEQUENCE</scope>
    <source>
        <strain evidence="2">IBT 30761</strain>
    </source>
</reference>
<dbReference type="OrthoDB" id="4156665at2759"/>
<evidence type="ECO:0000256" key="1">
    <source>
        <dbReference type="SAM" id="MobiDB-lite"/>
    </source>
</evidence>
<protein>
    <submittedName>
        <fullName evidence="2">Uncharacterized protein</fullName>
    </submittedName>
</protein>
<comment type="caution">
    <text evidence="2">The sequence shown here is derived from an EMBL/GenBank/DDBJ whole genome shotgun (WGS) entry which is preliminary data.</text>
</comment>
<proteinExistence type="predicted"/>
<organism evidence="2 3">
    <name type="scientific">Penicillium argentinense</name>
    <dbReference type="NCBI Taxonomy" id="1131581"/>
    <lineage>
        <taxon>Eukaryota</taxon>
        <taxon>Fungi</taxon>
        <taxon>Dikarya</taxon>
        <taxon>Ascomycota</taxon>
        <taxon>Pezizomycotina</taxon>
        <taxon>Eurotiomycetes</taxon>
        <taxon>Eurotiomycetidae</taxon>
        <taxon>Eurotiales</taxon>
        <taxon>Aspergillaceae</taxon>
        <taxon>Penicillium</taxon>
    </lineage>
</organism>
<sequence>MKTSPASPNRKSNSSSFSNSAKSSSSASTNPPQPLPPTFHPNFLPFINHLAQPLNPMVNSITGEAAPGWPENVLQYHLLSENQLNNLARFFGQVFPANTTTHSYPRTFRPWIGAPDEDSTSIERKRSSFGYFIGLYDYIPSEVEHFTARLARPLLEHPLSINLGPAGQRQTQPESYPGQDNARNLTRPENEAESAHSQSVMDVMLYMEREWQLAMARAQAEQENRLARK</sequence>
<accession>A0A9W9JYM2</accession>
<dbReference type="EMBL" id="JAPQKI010000010">
    <property type="protein sequence ID" value="KAJ5085697.1"/>
    <property type="molecule type" value="Genomic_DNA"/>
</dbReference>
<evidence type="ECO:0000313" key="3">
    <source>
        <dbReference type="Proteomes" id="UP001149074"/>
    </source>
</evidence>
<feature type="region of interest" description="Disordered" evidence="1">
    <location>
        <begin position="161"/>
        <end position="197"/>
    </location>
</feature>
<name>A0A9W9JYM2_9EURO</name>
<reference evidence="2" key="2">
    <citation type="journal article" date="2023" name="IMA Fungus">
        <title>Comparative genomic study of the Penicillium genus elucidates a diverse pangenome and 15 lateral gene transfer events.</title>
        <authorList>
            <person name="Petersen C."/>
            <person name="Sorensen T."/>
            <person name="Nielsen M.R."/>
            <person name="Sondergaard T.E."/>
            <person name="Sorensen J.L."/>
            <person name="Fitzpatrick D.A."/>
            <person name="Frisvad J.C."/>
            <person name="Nielsen K.L."/>
        </authorList>
    </citation>
    <scope>NUCLEOTIDE SEQUENCE</scope>
    <source>
        <strain evidence="2">IBT 30761</strain>
    </source>
</reference>
<feature type="compositionally biased region" description="Low complexity" evidence="1">
    <location>
        <begin position="1"/>
        <end position="30"/>
    </location>
</feature>
<dbReference type="GeneID" id="81361938"/>